<dbReference type="PANTHER" id="PTHR38733:SF1">
    <property type="entry name" value="TYPE IV METHYL-DIRECTED RESTRICTION ENZYME ECOKMCRBC"/>
    <property type="match status" value="1"/>
</dbReference>
<keyword evidence="2" id="KW-1185">Reference proteome</keyword>
<evidence type="ECO:0000313" key="1">
    <source>
        <dbReference type="EMBL" id="BAY59738.1"/>
    </source>
</evidence>
<dbReference type="AlphaFoldDB" id="A0A1Z4JSX2"/>
<keyword evidence="1" id="KW-0614">Plasmid</keyword>
<reference evidence="1 2" key="1">
    <citation type="submission" date="2017-06" db="EMBL/GenBank/DDBJ databases">
        <title>Genome sequencing of cyanobaciteial culture collection at National Institute for Environmental Studies (NIES).</title>
        <authorList>
            <person name="Hirose Y."/>
            <person name="Shimura Y."/>
            <person name="Fujisawa T."/>
            <person name="Nakamura Y."/>
            <person name="Kawachi M."/>
        </authorList>
    </citation>
    <scope>NUCLEOTIDE SEQUENCE [LARGE SCALE GENOMIC DNA]</scope>
    <source>
        <strain evidence="1 2">NIES-2135</strain>
        <plasmid evidence="2">Plasmid Plasmid2 dna</plasmid>
    </source>
</reference>
<name>A0A1Z4JSX2_LEPBY</name>
<dbReference type="Pfam" id="PF10117">
    <property type="entry name" value="McrBC"/>
    <property type="match status" value="1"/>
</dbReference>
<sequence length="427" mass="48465">MGTGEGATQPMNVTKPIVYELTEYAATILPSDAIPIELGTLLWQTYGENGTLRKSVVKIDFPSPITGGQWRLTSQGWVGYIPLSDVLGFRLQPKVGLANIFGMLEYAYNLKSFHFLDGLSHFDTLEELYSFLADILSRRILDRARKGLYRTYVPRSDQMTVVRGRMDTRHLVQKPWEVNIKCHYKDHTSDIEDNQILLWTLHQMIACGGCNPQALTNARRAYRALQGTVSLEHVAPQAWMKRIYNRLNDDYQALHALCRFFLEQSGPNQTEGNRKMLPFLVNMARLYELFVAEWLKAHRVSHLWIHNLDVKSQHQVEINQEGSLSFNIDLVLFDRTTGQPRYVLDTKYKIPTAPSTEDVAQIIAYATATGCSEAVLIYPEILQMPLDARVQNIHICTLTFAVDGDLSQAGEQFLESLLACQPIARTA</sequence>
<dbReference type="REBASE" id="207023">
    <property type="entry name" value="Lbo2135McrCP"/>
</dbReference>
<dbReference type="InterPro" id="IPR019292">
    <property type="entry name" value="McrC"/>
</dbReference>
<proteinExistence type="predicted"/>
<dbReference type="Proteomes" id="UP000217895">
    <property type="component" value="Plasmid Plasmid2 dna"/>
</dbReference>
<gene>
    <name evidence="1" type="ORF">NIES2135_66150</name>
</gene>
<evidence type="ECO:0000313" key="2">
    <source>
        <dbReference type="Proteomes" id="UP000217895"/>
    </source>
</evidence>
<dbReference type="EMBL" id="AP018205">
    <property type="protein sequence ID" value="BAY59738.1"/>
    <property type="molecule type" value="Genomic_DNA"/>
</dbReference>
<geneLocation type="plasmid" evidence="1">
    <name>plasmid2</name>
</geneLocation>
<dbReference type="PANTHER" id="PTHR38733">
    <property type="entry name" value="PROTEIN MCRC"/>
    <property type="match status" value="1"/>
</dbReference>
<accession>A0A1Z4JSX2</accession>
<organism evidence="1 2">
    <name type="scientific">Leptolyngbya boryana NIES-2135</name>
    <dbReference type="NCBI Taxonomy" id="1973484"/>
    <lineage>
        <taxon>Bacteria</taxon>
        <taxon>Bacillati</taxon>
        <taxon>Cyanobacteriota</taxon>
        <taxon>Cyanophyceae</taxon>
        <taxon>Leptolyngbyales</taxon>
        <taxon>Leptolyngbyaceae</taxon>
        <taxon>Leptolyngbya group</taxon>
        <taxon>Leptolyngbya</taxon>
    </lineage>
</organism>
<protein>
    <submittedName>
        <fullName evidence="1">McrBC 5-methylcytosine restriction system component-like protein</fullName>
    </submittedName>
</protein>